<keyword evidence="2" id="KW-0812">Transmembrane</keyword>
<evidence type="ECO:0000313" key="4">
    <source>
        <dbReference type="Proteomes" id="UP001283341"/>
    </source>
</evidence>
<reference evidence="3" key="1">
    <citation type="journal article" date="2023" name="Mol. Phylogenet. Evol.">
        <title>Genome-scale phylogeny and comparative genomics of the fungal order Sordariales.</title>
        <authorList>
            <person name="Hensen N."/>
            <person name="Bonometti L."/>
            <person name="Westerberg I."/>
            <person name="Brannstrom I.O."/>
            <person name="Guillou S."/>
            <person name="Cros-Aarteil S."/>
            <person name="Calhoun S."/>
            <person name="Haridas S."/>
            <person name="Kuo A."/>
            <person name="Mondo S."/>
            <person name="Pangilinan J."/>
            <person name="Riley R."/>
            <person name="LaButti K."/>
            <person name="Andreopoulos B."/>
            <person name="Lipzen A."/>
            <person name="Chen C."/>
            <person name="Yan M."/>
            <person name="Daum C."/>
            <person name="Ng V."/>
            <person name="Clum A."/>
            <person name="Steindorff A."/>
            <person name="Ohm R.A."/>
            <person name="Martin F."/>
            <person name="Silar P."/>
            <person name="Natvig D.O."/>
            <person name="Lalanne C."/>
            <person name="Gautier V."/>
            <person name="Ament-Velasquez S.L."/>
            <person name="Kruys A."/>
            <person name="Hutchinson M.I."/>
            <person name="Powell A.J."/>
            <person name="Barry K."/>
            <person name="Miller A.N."/>
            <person name="Grigoriev I.V."/>
            <person name="Debuchy R."/>
            <person name="Gladieux P."/>
            <person name="Hiltunen Thoren M."/>
            <person name="Johannesson H."/>
        </authorList>
    </citation>
    <scope>NUCLEOTIDE SEQUENCE</scope>
    <source>
        <strain evidence="3">CBS 118394</strain>
    </source>
</reference>
<feature type="transmembrane region" description="Helical" evidence="2">
    <location>
        <begin position="24"/>
        <end position="42"/>
    </location>
</feature>
<feature type="compositionally biased region" description="Basic and acidic residues" evidence="1">
    <location>
        <begin position="132"/>
        <end position="159"/>
    </location>
</feature>
<feature type="transmembrane region" description="Helical" evidence="2">
    <location>
        <begin position="441"/>
        <end position="460"/>
    </location>
</feature>
<dbReference type="PANTHER" id="PTHR35043">
    <property type="entry name" value="TRANSCRIPTION FACTOR DOMAIN-CONTAINING PROTEIN"/>
    <property type="match status" value="1"/>
</dbReference>
<organism evidence="3 4">
    <name type="scientific">Apodospora peruviana</name>
    <dbReference type="NCBI Taxonomy" id="516989"/>
    <lineage>
        <taxon>Eukaryota</taxon>
        <taxon>Fungi</taxon>
        <taxon>Dikarya</taxon>
        <taxon>Ascomycota</taxon>
        <taxon>Pezizomycotina</taxon>
        <taxon>Sordariomycetes</taxon>
        <taxon>Sordariomycetidae</taxon>
        <taxon>Sordariales</taxon>
        <taxon>Lasiosphaeriaceae</taxon>
        <taxon>Apodospora</taxon>
    </lineage>
</organism>
<dbReference type="Proteomes" id="UP001283341">
    <property type="component" value="Unassembled WGS sequence"/>
</dbReference>
<gene>
    <name evidence="3" type="ORF">B0H66DRAFT_306120</name>
</gene>
<dbReference type="AlphaFoldDB" id="A0AAE0I396"/>
<proteinExistence type="predicted"/>
<dbReference type="EMBL" id="JAUEDM010000005">
    <property type="protein sequence ID" value="KAK3316821.1"/>
    <property type="molecule type" value="Genomic_DNA"/>
</dbReference>
<evidence type="ECO:0000256" key="1">
    <source>
        <dbReference type="SAM" id="MobiDB-lite"/>
    </source>
</evidence>
<sequence>MWSPLGDEPLDAASWRPEPPGRGTWSILSTCLITLSLCIWTVSHLNIPEHGKRGKQVWRKTIWLLLGLVAPETIAWIAYLQRQDQIHLRREIYDVLGDSLPGGENKQRRWFGSWAVVWPKSRPVRSTEIELERANRSGDIRSPRQRRQERASRSGDIHPLRKRRQHAWTAAHGFFALMGGFALDISSQRDALPVPQDLTRLVFTARGLEFIARLRPDMLPDISGEQLQDKSKADYFAKSLICIQASYFCIHFINGLSLGLAVTLLEMNTFAHAFCALGIYLIWWNKPLDVNEPILVALEDDDAISICAAMYLTSSIGQDVLIERNDEGSLHNDVLFTKLIPRPLNETTHYFDDPTTSSPIVAYRLPSSTRSQNGLGFRLKDKLQGTHLFVTVTRERLLLRRTASLTGNGRAVLTDSCDRDDWVVERIRNWGPRHYHGDSELPFILLILATTIYGGWHLLAWNSPFPSYTQEILWRISGLGAAASGPALCFMIWLLSSSGLAYPHRDDVGTTSWHHNQLFRFVVWCLRFFGLEVMTGLILLLVFSRCYLVVGSLLSLPYTPNSAFETPSWSLYFPHIG</sequence>
<name>A0AAE0I396_9PEZI</name>
<evidence type="ECO:0000256" key="2">
    <source>
        <dbReference type="SAM" id="Phobius"/>
    </source>
</evidence>
<feature type="transmembrane region" description="Helical" evidence="2">
    <location>
        <begin position="472"/>
        <end position="495"/>
    </location>
</feature>
<feature type="region of interest" description="Disordered" evidence="1">
    <location>
        <begin position="132"/>
        <end position="162"/>
    </location>
</feature>
<dbReference type="PANTHER" id="PTHR35043:SF9">
    <property type="match status" value="1"/>
</dbReference>
<keyword evidence="2" id="KW-1133">Transmembrane helix</keyword>
<feature type="transmembrane region" description="Helical" evidence="2">
    <location>
        <begin position="62"/>
        <end position="80"/>
    </location>
</feature>
<reference evidence="3" key="2">
    <citation type="submission" date="2023-06" db="EMBL/GenBank/DDBJ databases">
        <authorList>
            <consortium name="Lawrence Berkeley National Laboratory"/>
            <person name="Haridas S."/>
            <person name="Hensen N."/>
            <person name="Bonometti L."/>
            <person name="Westerberg I."/>
            <person name="Brannstrom I.O."/>
            <person name="Guillou S."/>
            <person name="Cros-Aarteil S."/>
            <person name="Calhoun S."/>
            <person name="Kuo A."/>
            <person name="Mondo S."/>
            <person name="Pangilinan J."/>
            <person name="Riley R."/>
            <person name="Labutti K."/>
            <person name="Andreopoulos B."/>
            <person name="Lipzen A."/>
            <person name="Chen C."/>
            <person name="Yanf M."/>
            <person name="Daum C."/>
            <person name="Ng V."/>
            <person name="Clum A."/>
            <person name="Steindorff A."/>
            <person name="Ohm R."/>
            <person name="Martin F."/>
            <person name="Silar P."/>
            <person name="Natvig D."/>
            <person name="Lalanne C."/>
            <person name="Gautier V."/>
            <person name="Ament-Velasquez S.L."/>
            <person name="Kruys A."/>
            <person name="Hutchinson M.I."/>
            <person name="Powell A.J."/>
            <person name="Barry K."/>
            <person name="Miller A.N."/>
            <person name="Grigoriev I.V."/>
            <person name="Debuchy R."/>
            <person name="Gladieux P."/>
            <person name="Thoren M.H."/>
            <person name="Johannesson H."/>
        </authorList>
    </citation>
    <scope>NUCLEOTIDE SEQUENCE</scope>
    <source>
        <strain evidence="3">CBS 118394</strain>
    </source>
</reference>
<accession>A0AAE0I396</accession>
<evidence type="ECO:0000313" key="3">
    <source>
        <dbReference type="EMBL" id="KAK3316821.1"/>
    </source>
</evidence>
<keyword evidence="4" id="KW-1185">Reference proteome</keyword>
<keyword evidence="2" id="KW-0472">Membrane</keyword>
<protein>
    <submittedName>
        <fullName evidence="3">Uncharacterized protein</fullName>
    </submittedName>
</protein>
<feature type="transmembrane region" description="Helical" evidence="2">
    <location>
        <begin position="521"/>
        <end position="543"/>
    </location>
</feature>
<comment type="caution">
    <text evidence="3">The sequence shown here is derived from an EMBL/GenBank/DDBJ whole genome shotgun (WGS) entry which is preliminary data.</text>
</comment>